<accession>A0A0P9KID1</accession>
<reference evidence="1 2" key="1">
    <citation type="submission" date="2015-09" db="EMBL/GenBank/DDBJ databases">
        <title>Genome announcement of multiple Pseudomonas syringae strains.</title>
        <authorList>
            <person name="Thakur S."/>
            <person name="Wang P.W."/>
            <person name="Gong Y."/>
            <person name="Weir B.S."/>
            <person name="Guttman D.S."/>
        </authorList>
    </citation>
    <scope>NUCLEOTIDE SEQUENCE [LARGE SCALE GENOMIC DNA]</scope>
    <source>
        <strain evidence="1 2">ICMP2823</strain>
    </source>
</reference>
<dbReference type="AlphaFoldDB" id="A0A0P9KID1"/>
<sequence length="71" mass="7653">MGYSPSQSAEELRLLRAVSRAYSGPDSIQAQLAAGTMSTDDFVRIVARAGHLRVLRTSEHWPDTGAISPVP</sequence>
<organism evidence="1 2">
    <name type="scientific">Pseudomonas cannabina</name>
    <dbReference type="NCBI Taxonomy" id="86840"/>
    <lineage>
        <taxon>Bacteria</taxon>
        <taxon>Pseudomonadati</taxon>
        <taxon>Pseudomonadota</taxon>
        <taxon>Gammaproteobacteria</taxon>
        <taxon>Pseudomonadales</taxon>
        <taxon>Pseudomonadaceae</taxon>
        <taxon>Pseudomonas</taxon>
    </lineage>
</organism>
<proteinExistence type="predicted"/>
<dbReference type="EMBL" id="LJPX01000682">
    <property type="protein sequence ID" value="KPW62348.1"/>
    <property type="molecule type" value="Genomic_DNA"/>
</dbReference>
<evidence type="ECO:0000313" key="1">
    <source>
        <dbReference type="EMBL" id="KPW62348.1"/>
    </source>
</evidence>
<protein>
    <submittedName>
        <fullName evidence="1">Uncharacterized protein</fullName>
    </submittedName>
</protein>
<evidence type="ECO:0000313" key="2">
    <source>
        <dbReference type="Proteomes" id="UP000050564"/>
    </source>
</evidence>
<gene>
    <name evidence="1" type="ORF">ALO81_05161</name>
</gene>
<comment type="caution">
    <text evidence="1">The sequence shown here is derived from an EMBL/GenBank/DDBJ whole genome shotgun (WGS) entry which is preliminary data.</text>
</comment>
<name>A0A0P9KID1_PSECA</name>
<dbReference type="Proteomes" id="UP000050564">
    <property type="component" value="Unassembled WGS sequence"/>
</dbReference>
<dbReference type="PATRIC" id="fig|86840.3.peg.5337"/>